<feature type="compositionally biased region" description="Low complexity" evidence="1">
    <location>
        <begin position="29"/>
        <end position="43"/>
    </location>
</feature>
<gene>
    <name evidence="2" type="ORF">EDD18DRAFT_1111889</name>
</gene>
<accession>A0AA39PHA5</accession>
<protein>
    <submittedName>
        <fullName evidence="2">Uncharacterized protein</fullName>
    </submittedName>
</protein>
<evidence type="ECO:0000313" key="2">
    <source>
        <dbReference type="EMBL" id="KAK0484263.1"/>
    </source>
</evidence>
<feature type="region of interest" description="Disordered" evidence="1">
    <location>
        <begin position="24"/>
        <end position="93"/>
    </location>
</feature>
<feature type="region of interest" description="Disordered" evidence="1">
    <location>
        <begin position="137"/>
        <end position="215"/>
    </location>
</feature>
<organism evidence="2 3">
    <name type="scientific">Armillaria luteobubalina</name>
    <dbReference type="NCBI Taxonomy" id="153913"/>
    <lineage>
        <taxon>Eukaryota</taxon>
        <taxon>Fungi</taxon>
        <taxon>Dikarya</taxon>
        <taxon>Basidiomycota</taxon>
        <taxon>Agaricomycotina</taxon>
        <taxon>Agaricomycetes</taxon>
        <taxon>Agaricomycetidae</taxon>
        <taxon>Agaricales</taxon>
        <taxon>Marasmiineae</taxon>
        <taxon>Physalacriaceae</taxon>
        <taxon>Armillaria</taxon>
    </lineage>
</organism>
<name>A0AA39PHA5_9AGAR</name>
<feature type="region of interest" description="Disordered" evidence="1">
    <location>
        <begin position="104"/>
        <end position="123"/>
    </location>
</feature>
<feature type="compositionally biased region" description="Low complexity" evidence="1">
    <location>
        <begin position="51"/>
        <end position="61"/>
    </location>
</feature>
<keyword evidence="3" id="KW-1185">Reference proteome</keyword>
<evidence type="ECO:0000256" key="1">
    <source>
        <dbReference type="SAM" id="MobiDB-lite"/>
    </source>
</evidence>
<feature type="compositionally biased region" description="Basic and acidic residues" evidence="1">
    <location>
        <begin position="165"/>
        <end position="178"/>
    </location>
</feature>
<comment type="caution">
    <text evidence="2">The sequence shown here is derived from an EMBL/GenBank/DDBJ whole genome shotgun (WGS) entry which is preliminary data.</text>
</comment>
<feature type="compositionally biased region" description="Acidic residues" evidence="1">
    <location>
        <begin position="179"/>
        <end position="196"/>
    </location>
</feature>
<dbReference type="EMBL" id="JAUEPU010000055">
    <property type="protein sequence ID" value="KAK0484263.1"/>
    <property type="molecule type" value="Genomic_DNA"/>
</dbReference>
<proteinExistence type="predicted"/>
<dbReference type="AlphaFoldDB" id="A0AA39PHA5"/>
<feature type="compositionally biased region" description="Polar residues" evidence="1">
    <location>
        <begin position="145"/>
        <end position="164"/>
    </location>
</feature>
<dbReference type="Proteomes" id="UP001175228">
    <property type="component" value="Unassembled WGS sequence"/>
</dbReference>
<sequence length="233" mass="25134">MSNQLCTNGTVTCGRSLASVVNDSPVAESTSVKATTKGKTSTSGRIITPVTKNKTTTTLKKGGQGQKAVTAKKDPTPQEESNIEIDKPTYSDVPPILMDVKEESELKSEAGDEASLDAASNVQDNPMSALDEIMDTETQDDGQLEDSTTTVKNTIPTENTTCLHKQNEPAAKKAKQDEREESECPEEHLDDNEEENLQVNPLQGLDNNGDLNDSNEEIMEISTQPQALVVKAL</sequence>
<reference evidence="2" key="1">
    <citation type="submission" date="2023-06" db="EMBL/GenBank/DDBJ databases">
        <authorList>
            <consortium name="Lawrence Berkeley National Laboratory"/>
            <person name="Ahrendt S."/>
            <person name="Sahu N."/>
            <person name="Indic B."/>
            <person name="Wong-Bajracharya J."/>
            <person name="Merenyi Z."/>
            <person name="Ke H.-M."/>
            <person name="Monk M."/>
            <person name="Kocsube S."/>
            <person name="Drula E."/>
            <person name="Lipzen A."/>
            <person name="Balint B."/>
            <person name="Henrissat B."/>
            <person name="Andreopoulos B."/>
            <person name="Martin F.M."/>
            <person name="Harder C.B."/>
            <person name="Rigling D."/>
            <person name="Ford K.L."/>
            <person name="Foster G.D."/>
            <person name="Pangilinan J."/>
            <person name="Papanicolaou A."/>
            <person name="Barry K."/>
            <person name="LaButti K."/>
            <person name="Viragh M."/>
            <person name="Koriabine M."/>
            <person name="Yan M."/>
            <person name="Riley R."/>
            <person name="Champramary S."/>
            <person name="Plett K.L."/>
            <person name="Tsai I.J."/>
            <person name="Slot J."/>
            <person name="Sipos G."/>
            <person name="Plett J."/>
            <person name="Nagy L.G."/>
            <person name="Grigoriev I.V."/>
        </authorList>
    </citation>
    <scope>NUCLEOTIDE SEQUENCE</scope>
    <source>
        <strain evidence="2">HWK02</strain>
    </source>
</reference>
<evidence type="ECO:0000313" key="3">
    <source>
        <dbReference type="Proteomes" id="UP001175228"/>
    </source>
</evidence>